<keyword evidence="13" id="KW-1185">Reference proteome</keyword>
<dbReference type="STRING" id="1298851.TST_0003"/>
<dbReference type="FunFam" id="3.30.230.10:FF:000005">
    <property type="entry name" value="DNA gyrase subunit B"/>
    <property type="match status" value="1"/>
</dbReference>
<dbReference type="Proteomes" id="UP000063234">
    <property type="component" value="Chromosome"/>
</dbReference>
<dbReference type="GO" id="GO:0005737">
    <property type="term" value="C:cytoplasm"/>
    <property type="evidence" value="ECO:0007669"/>
    <property type="project" value="UniProtKB-SubCell"/>
</dbReference>
<dbReference type="InterPro" id="IPR000565">
    <property type="entry name" value="Topo_IIA_B"/>
</dbReference>
<feature type="binding site" evidence="10">
    <location>
        <position position="498"/>
    </location>
    <ligand>
        <name>Mg(2+)</name>
        <dbReference type="ChEBI" id="CHEBI:18420"/>
        <label>1</label>
        <note>catalytic</note>
    </ligand>
</feature>
<dbReference type="NCBIfam" id="TIGR01059">
    <property type="entry name" value="gyrB"/>
    <property type="match status" value="1"/>
</dbReference>
<comment type="subcellular location">
    <subcellularLocation>
        <location evidence="10">Cytoplasm</location>
    </subcellularLocation>
</comment>
<keyword evidence="4 10" id="KW-0547">Nucleotide-binding</keyword>
<dbReference type="PRINTS" id="PR00418">
    <property type="entry name" value="TPI2FAMILY"/>
</dbReference>
<comment type="function">
    <text evidence="10">A type II topoisomerase that negatively supercoils closed circular double-stranded (ds) DNA in an ATP-dependent manner to modulate DNA topology and maintain chromosomes in an underwound state. Negative supercoiling favors strand separation, and DNA replication, transcription, recombination and repair, all of which involve strand separation. Also able to catalyze the interconversion of other topological isomers of dsDNA rings, including catenanes and knotted rings. Type II topoisomerases break and join 2 DNA strands simultaneously in an ATP-dependent manner.</text>
</comment>
<comment type="similarity">
    <text evidence="2 10">Belongs to the type II topoisomerase GyrB family.</text>
</comment>
<evidence type="ECO:0000256" key="5">
    <source>
        <dbReference type="ARBA" id="ARBA00022840"/>
    </source>
</evidence>
<dbReference type="Gene3D" id="3.30.230.10">
    <property type="match status" value="1"/>
</dbReference>
<keyword evidence="5 10" id="KW-0067">ATP-binding</keyword>
<dbReference type="InterPro" id="IPR001241">
    <property type="entry name" value="Topo_IIA"/>
</dbReference>
<evidence type="ECO:0000256" key="9">
    <source>
        <dbReference type="ARBA" id="ARBA00023235"/>
    </source>
</evidence>
<dbReference type="SUPFAM" id="SSF55874">
    <property type="entry name" value="ATPase domain of HSP90 chaperone/DNA topoisomerase II/histidine kinase"/>
    <property type="match status" value="1"/>
</dbReference>
<organism evidence="12 13">
    <name type="scientific">Thermosulfidibacter takaii (strain DSM 17441 / JCM 13301 / NBRC 103674 / ABI70S6)</name>
    <dbReference type="NCBI Taxonomy" id="1298851"/>
    <lineage>
        <taxon>Bacteria</taxon>
        <taxon>Pseudomonadati</taxon>
        <taxon>Thermosulfidibacterota</taxon>
        <taxon>Thermosulfidibacteria</taxon>
        <taxon>Thermosulfidibacterales</taxon>
        <taxon>Thermosulfidibacteraceae</taxon>
    </lineage>
</organism>
<dbReference type="GO" id="GO:0006261">
    <property type="term" value="P:DNA-templated DNA replication"/>
    <property type="evidence" value="ECO:0007669"/>
    <property type="project" value="UniProtKB-UniRule"/>
</dbReference>
<gene>
    <name evidence="10 12" type="primary">gyrB</name>
    <name evidence="12" type="ORF">TST_0003</name>
</gene>
<dbReference type="Pfam" id="PF02518">
    <property type="entry name" value="HATPase_c"/>
    <property type="match status" value="1"/>
</dbReference>
<keyword evidence="7 10" id="KW-0799">Topoisomerase</keyword>
<dbReference type="InterPro" id="IPR006171">
    <property type="entry name" value="TOPRIM_dom"/>
</dbReference>
<dbReference type="KEGG" id="ttk:TST_0003"/>
<dbReference type="SUPFAM" id="SSF54211">
    <property type="entry name" value="Ribosomal protein S5 domain 2-like"/>
    <property type="match status" value="1"/>
</dbReference>
<evidence type="ECO:0000256" key="10">
    <source>
        <dbReference type="HAMAP-Rule" id="MF_01898"/>
    </source>
</evidence>
<dbReference type="HAMAP" id="MF_01898">
    <property type="entry name" value="GyrB"/>
    <property type="match status" value="1"/>
</dbReference>
<evidence type="ECO:0000256" key="3">
    <source>
        <dbReference type="ARBA" id="ARBA00022723"/>
    </source>
</evidence>
<comment type="miscellaneous">
    <text evidence="10">Few gyrases are as efficient as E.coli at forming negative supercoils. Not all organisms have 2 type II topoisomerases; in organisms with a single type II topoisomerase this enzyme also has to decatenate newly replicated chromosomes.</text>
</comment>
<dbReference type="PANTHER" id="PTHR45866:SF1">
    <property type="entry name" value="DNA GYRASE SUBUNIT B, MITOCHONDRIAL"/>
    <property type="match status" value="1"/>
</dbReference>
<dbReference type="PROSITE" id="PS50880">
    <property type="entry name" value="TOPRIM"/>
    <property type="match status" value="1"/>
</dbReference>
<dbReference type="InterPro" id="IPR014721">
    <property type="entry name" value="Ribsml_uS5_D2-typ_fold_subgr"/>
</dbReference>
<dbReference type="InterPro" id="IPR020568">
    <property type="entry name" value="Ribosomal_Su5_D2-typ_SF"/>
</dbReference>
<proteinExistence type="inferred from homology"/>
<dbReference type="PATRIC" id="fig|1298851.3.peg.3"/>
<dbReference type="InterPro" id="IPR011557">
    <property type="entry name" value="GyrB"/>
</dbReference>
<evidence type="ECO:0000313" key="12">
    <source>
        <dbReference type="EMBL" id="BAT70814.1"/>
    </source>
</evidence>
<feature type="binding site" evidence="10">
    <location>
        <position position="424"/>
    </location>
    <ligand>
        <name>Mg(2+)</name>
        <dbReference type="ChEBI" id="CHEBI:18420"/>
        <label>1</label>
        <note>catalytic</note>
    </ligand>
</feature>
<dbReference type="Gene3D" id="3.40.50.670">
    <property type="match status" value="2"/>
</dbReference>
<feature type="binding site" evidence="10">
    <location>
        <position position="498"/>
    </location>
    <ligand>
        <name>Mg(2+)</name>
        <dbReference type="ChEBI" id="CHEBI:18420"/>
        <label>2</label>
    </ligand>
</feature>
<dbReference type="GO" id="GO:0003677">
    <property type="term" value="F:DNA binding"/>
    <property type="evidence" value="ECO:0007669"/>
    <property type="project" value="UniProtKB-KW"/>
</dbReference>
<dbReference type="PRINTS" id="PR01159">
    <property type="entry name" value="DNAGYRASEB"/>
</dbReference>
<dbReference type="RefSeq" id="WP_068548464.1">
    <property type="nucleotide sequence ID" value="NZ_AP013035.1"/>
</dbReference>
<comment type="subunit">
    <text evidence="10">Heterotetramer, composed of two GyrA and two GyrB chains. In the heterotetramer, GyrA contains the active site tyrosine that forms a transient covalent intermediate with DNA, while GyrB binds cofactors and catalyzes ATP hydrolysis.</text>
</comment>
<evidence type="ECO:0000256" key="6">
    <source>
        <dbReference type="ARBA" id="ARBA00022842"/>
    </source>
</evidence>
<dbReference type="EC" id="5.6.2.2" evidence="10"/>
<dbReference type="InterPro" id="IPR013506">
    <property type="entry name" value="Topo_IIA_bsu_dom2"/>
</dbReference>
<dbReference type="GO" id="GO:0046872">
    <property type="term" value="F:metal ion binding"/>
    <property type="evidence" value="ECO:0007669"/>
    <property type="project" value="UniProtKB-KW"/>
</dbReference>
<dbReference type="GO" id="GO:0006265">
    <property type="term" value="P:DNA topological change"/>
    <property type="evidence" value="ECO:0007669"/>
    <property type="project" value="UniProtKB-UniRule"/>
</dbReference>
<evidence type="ECO:0000256" key="2">
    <source>
        <dbReference type="ARBA" id="ARBA00010708"/>
    </source>
</evidence>
<evidence type="ECO:0000256" key="4">
    <source>
        <dbReference type="ARBA" id="ARBA00022741"/>
    </source>
</evidence>
<feature type="site" description="Interaction with DNA" evidence="10">
    <location>
        <position position="452"/>
    </location>
</feature>
<dbReference type="FunFam" id="3.30.565.10:FF:000002">
    <property type="entry name" value="DNA gyrase subunit B"/>
    <property type="match status" value="1"/>
</dbReference>
<keyword evidence="6 10" id="KW-0460">Magnesium</keyword>
<dbReference type="NCBIfam" id="NF004189">
    <property type="entry name" value="PRK05644.1"/>
    <property type="match status" value="1"/>
</dbReference>
<dbReference type="OrthoDB" id="9802808at2"/>
<keyword evidence="8" id="KW-0238">DNA-binding</keyword>
<feature type="site" description="Interaction with DNA" evidence="10">
    <location>
        <position position="449"/>
    </location>
</feature>
<dbReference type="CDD" id="cd03366">
    <property type="entry name" value="TOPRIM_TopoIIA_GyrB"/>
    <property type="match status" value="1"/>
</dbReference>
<dbReference type="Gene3D" id="3.30.565.10">
    <property type="entry name" value="Histidine kinase-like ATPase, C-terminal domain"/>
    <property type="match status" value="1"/>
</dbReference>
<accession>A0A0S3QR51</accession>
<dbReference type="PANTHER" id="PTHR45866">
    <property type="entry name" value="DNA GYRASE/TOPOISOMERASE SUBUNIT B"/>
    <property type="match status" value="1"/>
</dbReference>
<evidence type="ECO:0000256" key="1">
    <source>
        <dbReference type="ARBA" id="ARBA00000185"/>
    </source>
</evidence>
<dbReference type="GO" id="GO:0003918">
    <property type="term" value="F:DNA topoisomerase type II (double strand cut, ATP-hydrolyzing) activity"/>
    <property type="evidence" value="ECO:0007669"/>
    <property type="project" value="UniProtKB-UniRule"/>
</dbReference>
<dbReference type="Pfam" id="PF01751">
    <property type="entry name" value="Toprim"/>
    <property type="match status" value="1"/>
</dbReference>
<evidence type="ECO:0000256" key="8">
    <source>
        <dbReference type="ARBA" id="ARBA00023125"/>
    </source>
</evidence>
<dbReference type="InterPro" id="IPR036890">
    <property type="entry name" value="HATPase_C_sf"/>
</dbReference>
<dbReference type="InterPro" id="IPR013760">
    <property type="entry name" value="Topo_IIA-like_dom_sf"/>
</dbReference>
<dbReference type="InterPro" id="IPR034160">
    <property type="entry name" value="TOPRIM_GyrB"/>
</dbReference>
<dbReference type="SMART" id="SM00387">
    <property type="entry name" value="HATPase_c"/>
    <property type="match status" value="1"/>
</dbReference>
<dbReference type="Pfam" id="PF00204">
    <property type="entry name" value="DNA_gyraseB"/>
    <property type="match status" value="1"/>
</dbReference>
<dbReference type="NCBIfam" id="NF011501">
    <property type="entry name" value="PRK14939.1"/>
    <property type="match status" value="1"/>
</dbReference>
<dbReference type="Pfam" id="PF00986">
    <property type="entry name" value="DNA_gyraseB_C"/>
    <property type="match status" value="1"/>
</dbReference>
<dbReference type="GO" id="GO:0005524">
    <property type="term" value="F:ATP binding"/>
    <property type="evidence" value="ECO:0007669"/>
    <property type="project" value="UniProtKB-UniRule"/>
</dbReference>
<keyword evidence="3 10" id="KW-0479">Metal-binding</keyword>
<evidence type="ECO:0000259" key="11">
    <source>
        <dbReference type="PROSITE" id="PS50880"/>
    </source>
</evidence>
<keyword evidence="10" id="KW-0963">Cytoplasm</keyword>
<dbReference type="AlphaFoldDB" id="A0A0S3QR51"/>
<dbReference type="SMART" id="SM00433">
    <property type="entry name" value="TOP2c"/>
    <property type="match status" value="1"/>
</dbReference>
<feature type="binding site" evidence="10">
    <location>
        <position position="500"/>
    </location>
    <ligand>
        <name>Mg(2+)</name>
        <dbReference type="ChEBI" id="CHEBI:18420"/>
        <label>2</label>
    </ligand>
</feature>
<comment type="cofactor">
    <cofactor evidence="10">
        <name>Mg(2+)</name>
        <dbReference type="ChEBI" id="CHEBI:18420"/>
    </cofactor>
    <cofactor evidence="10">
        <name>Mn(2+)</name>
        <dbReference type="ChEBI" id="CHEBI:29035"/>
    </cofactor>
    <cofactor evidence="10">
        <name>Ca(2+)</name>
        <dbReference type="ChEBI" id="CHEBI:29108"/>
    </cofactor>
    <text evidence="10">Binds two Mg(2+) per subunit. The magnesium ions form salt bridges with both the protein and the DNA. Can also accept other divalent metal cations, such as Mn(2+) or Ca(2+).</text>
</comment>
<feature type="domain" description="Toprim" evidence="11">
    <location>
        <begin position="418"/>
        <end position="533"/>
    </location>
</feature>
<name>A0A0S3QR51_THET7</name>
<evidence type="ECO:0000256" key="7">
    <source>
        <dbReference type="ARBA" id="ARBA00023029"/>
    </source>
</evidence>
<dbReference type="CDD" id="cd16928">
    <property type="entry name" value="HATPase_GyrB-like"/>
    <property type="match status" value="1"/>
</dbReference>
<evidence type="ECO:0000313" key="13">
    <source>
        <dbReference type="Proteomes" id="UP000063234"/>
    </source>
</evidence>
<dbReference type="SUPFAM" id="SSF56719">
    <property type="entry name" value="Type II DNA topoisomerase"/>
    <property type="match status" value="1"/>
</dbReference>
<comment type="catalytic activity">
    <reaction evidence="1 10">
        <text>ATP-dependent breakage, passage and rejoining of double-stranded DNA.</text>
        <dbReference type="EC" id="5.6.2.2"/>
    </reaction>
</comment>
<dbReference type="InterPro" id="IPR003594">
    <property type="entry name" value="HATPase_dom"/>
</dbReference>
<keyword evidence="9 10" id="KW-0413">Isomerase</keyword>
<dbReference type="GO" id="GO:0005694">
    <property type="term" value="C:chromosome"/>
    <property type="evidence" value="ECO:0007669"/>
    <property type="project" value="InterPro"/>
</dbReference>
<dbReference type="CDD" id="cd00822">
    <property type="entry name" value="TopoII_Trans_DNA_gyrase"/>
    <property type="match status" value="1"/>
</dbReference>
<protein>
    <recommendedName>
        <fullName evidence="10">DNA gyrase subunit B</fullName>
        <ecNumber evidence="10">5.6.2.2</ecNumber>
    </recommendedName>
</protein>
<dbReference type="EMBL" id="AP013035">
    <property type="protein sequence ID" value="BAT70814.1"/>
    <property type="molecule type" value="Genomic_DNA"/>
</dbReference>
<dbReference type="InterPro" id="IPR002288">
    <property type="entry name" value="DNA_gyrase_B_C"/>
</dbReference>
<sequence length="794" mass="89721">MENNREYTAEQIKVLDGMEAVRKRPAMYIGSTDFRGVHHLIFEVVDNSVDEAVAGFCKNIQVIIHIDNSITVSDDGRGIPVDVHPDVGRPAVEVVMTTLHAGGKFDSTVYKVSGGLHGVGVSVVNALSEWLEVEVRRDGKIYRQRYERGRPVTSLEVIGDTTKTGTKVSFLPDKEIFPDITISYDYVASRLRELAFLNPGLRIVLRDERTDKEEEFYYEGGIKSLVEYLNEGKTPLYPQIFYMNRFQDDVIVEIAFQHNTGYTETLYSFANNIRTVDGGTHVSGFRSAFTRCINQFAQKNNLLKGLKGTLTGDDLREGLTAVISVKVPNPQFEGQTKTKLGNSEVKGILESLFAEELNDFLERYPEVGKLIVEKALAAAKAREAARKAKELVRKKSKIEGAALPGKLADCSERDPRKRELFIVEGESAGGSAKQGRDRSFQAILPLKGKILNVEKARVDKVLSNQEIRSIILALGAGVEDSEFDISKLRYNKIIIMTDADVDGAHIRTLLLTFFFRKMRKLVEEGHVYVALPPLYRVKKGRVERYCQNDEELEAFLFEEGLKGLVLQVNGEIIEGDRLKKIVERVKEYKFLENKFRSRGKDPKVISALARFNRVEEALKGIALKEFEDFLKGAVDVKAFNTYPDEAGYIKVEVVTLDQEEELCTVIDRDFVSTPRFRRFREITTSLSHLISKQLKAIKDGKTEVYIPNIESLYSTVLDFGRKGAEIQRYKGLGEMNPEQLWETTMNPATRRLKKVTVEDAEEADRIFSILMGDDVAPRRNFIQSYAKEAKNIDV</sequence>
<dbReference type="FunFam" id="3.40.50.670:FF:000001">
    <property type="entry name" value="DNA topoisomerase 2"/>
    <property type="match status" value="1"/>
</dbReference>
<reference evidence="13" key="1">
    <citation type="journal article" date="2018" name="Science">
        <title>A primordial and reversible TCA cycle in a facultatively chemolithoautotrophic thermophile.</title>
        <authorList>
            <person name="Nunoura T."/>
            <person name="Chikaraishi Y."/>
            <person name="Izaki R."/>
            <person name="Suwa T."/>
            <person name="Sato T."/>
            <person name="Harada T."/>
            <person name="Mori K."/>
            <person name="Kato Y."/>
            <person name="Miyazaki M."/>
            <person name="Shimamura S."/>
            <person name="Yanagawa K."/>
            <person name="Shuto A."/>
            <person name="Ohkouchi N."/>
            <person name="Fujita N."/>
            <person name="Takaki Y."/>
            <person name="Atomi H."/>
            <person name="Takai K."/>
        </authorList>
    </citation>
    <scope>NUCLEOTIDE SEQUENCE [LARGE SCALE GENOMIC DNA]</scope>
    <source>
        <strain evidence="13">DSM 17441 / JCM 13301 / NBRC 103674 / ABI70S6</strain>
    </source>
</reference>
<dbReference type="InterPro" id="IPR013759">
    <property type="entry name" value="Topo_IIA_B_C"/>
</dbReference>